<protein>
    <submittedName>
        <fullName evidence="4">Uncharacterized protein LOC105434302</fullName>
    </submittedName>
</protein>
<dbReference type="RefSeq" id="XP_011648285.1">
    <property type="nucleotide sequence ID" value="XM_011649983.2"/>
</dbReference>
<dbReference type="OrthoDB" id="199913at2759"/>
<dbReference type="GO" id="GO:0032436">
    <property type="term" value="P:positive regulation of proteasomal ubiquitin-dependent protein catabolic process"/>
    <property type="evidence" value="ECO:0007669"/>
    <property type="project" value="TreeGrafter"/>
</dbReference>
<dbReference type="AlphaFoldDB" id="A0A6I9WVF5"/>
<dbReference type="PANTHER" id="PTHR14939">
    <property type="entry name" value="F-BOX ONLY PROTEIN 22"/>
    <property type="match status" value="1"/>
</dbReference>
<dbReference type="InterPro" id="IPR001810">
    <property type="entry name" value="F-box_dom"/>
</dbReference>
<sequence>MEGPARKIARKETPALPKNNDASQSCENTLDSNWTYLTYDILRIIFQYLNVRDLTNAAMVCRSWLEAANNEKSTRGPCCFIQTSIANKAQLLDLNFIRDMRVKPSAGFFFLSRDTPCNIRDLLQPCLPKHCEVIMLFTTGIIMDNREIEQETFYNMVCAFLPQIPNVRIQTFKVAKYNLTLIRQISEELIRTFTDFQTSISCHETSTCFMLLCNYKGYTEAKFLASSLATDLKIR</sequence>
<name>A0A6I9WVF5_9HYME</name>
<reference evidence="4" key="1">
    <citation type="submission" date="2025-08" db="UniProtKB">
        <authorList>
            <consortium name="RefSeq"/>
        </authorList>
    </citation>
    <scope>IDENTIFICATION</scope>
</reference>
<dbReference type="Gene3D" id="1.20.1280.50">
    <property type="match status" value="1"/>
</dbReference>
<dbReference type="KEGG" id="pbar:105434302"/>
<dbReference type="PANTHER" id="PTHR14939:SF5">
    <property type="entry name" value="F-BOX ONLY PROTEIN 22"/>
    <property type="match status" value="1"/>
</dbReference>
<dbReference type="GeneID" id="105434302"/>
<proteinExistence type="predicted"/>
<dbReference type="InterPro" id="IPR036047">
    <property type="entry name" value="F-box-like_dom_sf"/>
</dbReference>
<keyword evidence="3" id="KW-1185">Reference proteome</keyword>
<dbReference type="GO" id="GO:0000209">
    <property type="term" value="P:protein polyubiquitination"/>
    <property type="evidence" value="ECO:0007669"/>
    <property type="project" value="TreeGrafter"/>
</dbReference>
<feature type="region of interest" description="Disordered" evidence="1">
    <location>
        <begin position="1"/>
        <end position="24"/>
    </location>
</feature>
<organism evidence="3 4">
    <name type="scientific">Pogonomyrmex barbatus</name>
    <name type="common">red harvester ant</name>
    <dbReference type="NCBI Taxonomy" id="144034"/>
    <lineage>
        <taxon>Eukaryota</taxon>
        <taxon>Metazoa</taxon>
        <taxon>Ecdysozoa</taxon>
        <taxon>Arthropoda</taxon>
        <taxon>Hexapoda</taxon>
        <taxon>Insecta</taxon>
        <taxon>Pterygota</taxon>
        <taxon>Neoptera</taxon>
        <taxon>Endopterygota</taxon>
        <taxon>Hymenoptera</taxon>
        <taxon>Apocrita</taxon>
        <taxon>Aculeata</taxon>
        <taxon>Formicoidea</taxon>
        <taxon>Formicidae</taxon>
        <taxon>Myrmicinae</taxon>
        <taxon>Pogonomyrmex</taxon>
    </lineage>
</organism>
<evidence type="ECO:0000259" key="2">
    <source>
        <dbReference type="Pfam" id="PF12937"/>
    </source>
</evidence>
<accession>A0A6I9WVF5</accession>
<evidence type="ECO:0000313" key="4">
    <source>
        <dbReference type="RefSeq" id="XP_011648285.1"/>
    </source>
</evidence>
<evidence type="ECO:0000256" key="1">
    <source>
        <dbReference type="SAM" id="MobiDB-lite"/>
    </source>
</evidence>
<feature type="domain" description="F-box" evidence="2">
    <location>
        <begin position="40"/>
        <end position="71"/>
    </location>
</feature>
<evidence type="ECO:0000313" key="3">
    <source>
        <dbReference type="Proteomes" id="UP000504615"/>
    </source>
</evidence>
<dbReference type="Proteomes" id="UP000504615">
    <property type="component" value="Unplaced"/>
</dbReference>
<dbReference type="Pfam" id="PF12937">
    <property type="entry name" value="F-box-like"/>
    <property type="match status" value="1"/>
</dbReference>
<gene>
    <name evidence="4" type="primary">LOC105434302</name>
</gene>
<dbReference type="SUPFAM" id="SSF81383">
    <property type="entry name" value="F-box domain"/>
    <property type="match status" value="1"/>
</dbReference>